<name>A0A9P6U8X8_9FUNG</name>
<dbReference type="AlphaFoldDB" id="A0A9P6U8X8"/>
<dbReference type="Proteomes" id="UP000807716">
    <property type="component" value="Unassembled WGS sequence"/>
</dbReference>
<dbReference type="OrthoDB" id="2423301at2759"/>
<evidence type="ECO:0000313" key="2">
    <source>
        <dbReference type="Proteomes" id="UP000807716"/>
    </source>
</evidence>
<accession>A0A9P6U8X8</accession>
<dbReference type="SUPFAM" id="SSF52047">
    <property type="entry name" value="RNI-like"/>
    <property type="match status" value="1"/>
</dbReference>
<sequence>MDYVSLIKTIQYDANCFGPTSALTLRLEIPLRRLPLYHSRIKDLLSIRTLRIMTLDIPHELIYHWTPSQKETVECDLKIASSFVSEWSAAYSKLPQESRTHPVDIQFSQLPARNLWWELEPFPSQLKAIFLQMPVSPIRDLSTLYSAEWVRFALAPESIDLARLRSIVDFIGNDFSDGSRYWYDQHKAKIFQQCRSLQKLDLRCFAIEDDTIFHWAVQERQRAAAVTTTSLSNSGGTKPLEQRCGGVVPLSELSLHLSAVTPSWKDAVFAFGATLQSLTIKGVTSEVDLCVFCDMPVLRYLHLSFRLMKAGIASFSGCPRLTEIHLHSASRMDNDQDRFEQWDLAKVHVLSLMGEVCHQFNQATLKDMPMLENLIMYDDLYGRFGNHGGPYTWDRLSWGPFPRLTTLKLSGAMAKSFCWSMLEQCPAMDNLSLNAKDIHATEEVELILFRQQAGFAFERPTSPLAVYPTLRTLTLRGYSISDAVLFDQLPRVAPNFTSLTLRSRTRFSSEQHRKLYNLFKFLDEITSY</sequence>
<reference evidence="1" key="1">
    <citation type="journal article" date="2020" name="Fungal Divers.">
        <title>Resolving the Mortierellaceae phylogeny through synthesis of multi-gene phylogenetics and phylogenomics.</title>
        <authorList>
            <person name="Vandepol N."/>
            <person name="Liber J."/>
            <person name="Desiro A."/>
            <person name="Na H."/>
            <person name="Kennedy M."/>
            <person name="Barry K."/>
            <person name="Grigoriev I.V."/>
            <person name="Miller A.N."/>
            <person name="O'Donnell K."/>
            <person name="Stajich J.E."/>
            <person name="Bonito G."/>
        </authorList>
    </citation>
    <scope>NUCLEOTIDE SEQUENCE</scope>
    <source>
        <strain evidence="1">BC1065</strain>
    </source>
</reference>
<proteinExistence type="predicted"/>
<dbReference type="InterPro" id="IPR032675">
    <property type="entry name" value="LRR_dom_sf"/>
</dbReference>
<gene>
    <name evidence="1" type="ORF">DFQ27_001078</name>
</gene>
<dbReference type="EMBL" id="JAAAJB010000133">
    <property type="protein sequence ID" value="KAG0264683.1"/>
    <property type="molecule type" value="Genomic_DNA"/>
</dbReference>
<protein>
    <submittedName>
        <fullName evidence="1">Uncharacterized protein</fullName>
    </submittedName>
</protein>
<dbReference type="Gene3D" id="3.80.10.10">
    <property type="entry name" value="Ribonuclease Inhibitor"/>
    <property type="match status" value="1"/>
</dbReference>
<organism evidence="1 2">
    <name type="scientific">Actinomortierella ambigua</name>
    <dbReference type="NCBI Taxonomy" id="1343610"/>
    <lineage>
        <taxon>Eukaryota</taxon>
        <taxon>Fungi</taxon>
        <taxon>Fungi incertae sedis</taxon>
        <taxon>Mucoromycota</taxon>
        <taxon>Mortierellomycotina</taxon>
        <taxon>Mortierellomycetes</taxon>
        <taxon>Mortierellales</taxon>
        <taxon>Mortierellaceae</taxon>
        <taxon>Actinomortierella</taxon>
    </lineage>
</organism>
<evidence type="ECO:0000313" key="1">
    <source>
        <dbReference type="EMBL" id="KAG0264683.1"/>
    </source>
</evidence>
<keyword evidence="2" id="KW-1185">Reference proteome</keyword>
<comment type="caution">
    <text evidence="1">The sequence shown here is derived from an EMBL/GenBank/DDBJ whole genome shotgun (WGS) entry which is preliminary data.</text>
</comment>